<dbReference type="Gene3D" id="3.90.550.10">
    <property type="entry name" value="Spore Coat Polysaccharide Biosynthesis Protein SpsA, Chain A"/>
    <property type="match status" value="1"/>
</dbReference>
<evidence type="ECO:0000259" key="1">
    <source>
        <dbReference type="Pfam" id="PF00535"/>
    </source>
</evidence>
<dbReference type="Pfam" id="PF00535">
    <property type="entry name" value="Glycos_transf_2"/>
    <property type="match status" value="1"/>
</dbReference>
<dbReference type="SUPFAM" id="SSF53448">
    <property type="entry name" value="Nucleotide-diphospho-sugar transferases"/>
    <property type="match status" value="1"/>
</dbReference>
<dbReference type="InterPro" id="IPR029044">
    <property type="entry name" value="Nucleotide-diphossugar_trans"/>
</dbReference>
<accession>A0ABN6MUP5</accession>
<dbReference type="RefSeq" id="WP_248353081.1">
    <property type="nucleotide sequence ID" value="NZ_AP025591.1"/>
</dbReference>
<dbReference type="Proteomes" id="UP001162891">
    <property type="component" value="Chromosome"/>
</dbReference>
<proteinExistence type="predicted"/>
<reference evidence="4" key="1">
    <citation type="journal article" date="2022" name="Int. J. Syst. Evol. Microbiol.">
        <title>Anaeromyxobacter oryzae sp. nov., Anaeromyxobacter diazotrophicus sp. nov. and Anaeromyxobacter paludicola sp. nov., isolated from paddy soils.</title>
        <authorList>
            <person name="Itoh H."/>
            <person name="Xu Z."/>
            <person name="Mise K."/>
            <person name="Masuda Y."/>
            <person name="Ushijima N."/>
            <person name="Hayakawa C."/>
            <person name="Shiratori Y."/>
            <person name="Senoo K."/>
        </authorList>
    </citation>
    <scope>NUCLEOTIDE SEQUENCE [LARGE SCALE GENOMIC DNA]</scope>
    <source>
        <strain evidence="4">Red232</strain>
    </source>
</reference>
<gene>
    <name evidence="3" type="ORF">AMOR_36370</name>
</gene>
<feature type="domain" description="Glycosyltransferase 2-like" evidence="2">
    <location>
        <begin position="184"/>
        <end position="242"/>
    </location>
</feature>
<dbReference type="EMBL" id="AP025591">
    <property type="protein sequence ID" value="BDG04641.1"/>
    <property type="molecule type" value="Genomic_DNA"/>
</dbReference>
<dbReference type="Pfam" id="PF13632">
    <property type="entry name" value="Glyco_trans_2_3"/>
    <property type="match status" value="1"/>
</dbReference>
<feature type="domain" description="Glycosyltransferase 2-like" evidence="1">
    <location>
        <begin position="9"/>
        <end position="135"/>
    </location>
</feature>
<sequence>MTSPPELLVVVVNYRTPDVTLACLRSLAAELPALPGARVVVVDNGSGDGSARRLRAAIDAEGWGAWATVLALAENGGFAYGNNRGIAAAPEARYFLLLNSDTVVSRGSLRYCRDAMDRDPAVGALSCTLLNADGSMQNVARRFPTPLRRAAGALGLPWRLPRAFAWADLDDPGWDRWTTRRDVEWLGGAFLFVRGDLVRRIGGLDEDFFFYGEDVEFCARVWRAGYRCRYDPTVSIVHLGGTSSDPSRLATGHRLAHAWRARHLVHEKLYGRRSAAVLLALDRAVIAARLRVLAWTAGPTDARYANASAVQAVLRSAETVRPWRPPRAAAPPSAGG</sequence>
<evidence type="ECO:0000313" key="3">
    <source>
        <dbReference type="EMBL" id="BDG04641.1"/>
    </source>
</evidence>
<organism evidence="3 4">
    <name type="scientific">Anaeromyxobacter oryzae</name>
    <dbReference type="NCBI Taxonomy" id="2918170"/>
    <lineage>
        <taxon>Bacteria</taxon>
        <taxon>Pseudomonadati</taxon>
        <taxon>Myxococcota</taxon>
        <taxon>Myxococcia</taxon>
        <taxon>Myxococcales</taxon>
        <taxon>Cystobacterineae</taxon>
        <taxon>Anaeromyxobacteraceae</taxon>
        <taxon>Anaeromyxobacter</taxon>
    </lineage>
</organism>
<dbReference type="PANTHER" id="PTHR43179:SF7">
    <property type="entry name" value="RHAMNOSYLTRANSFERASE WBBL"/>
    <property type="match status" value="1"/>
</dbReference>
<name>A0ABN6MUP5_9BACT</name>
<evidence type="ECO:0000313" key="4">
    <source>
        <dbReference type="Proteomes" id="UP001162891"/>
    </source>
</evidence>
<keyword evidence="4" id="KW-1185">Reference proteome</keyword>
<dbReference type="InterPro" id="IPR001173">
    <property type="entry name" value="Glyco_trans_2-like"/>
</dbReference>
<protein>
    <recommendedName>
        <fullName evidence="1 2">Glycosyltransferase 2-like domain-containing protein</fullName>
    </recommendedName>
</protein>
<evidence type="ECO:0000259" key="2">
    <source>
        <dbReference type="Pfam" id="PF13632"/>
    </source>
</evidence>
<dbReference type="CDD" id="cd04186">
    <property type="entry name" value="GT_2_like_c"/>
    <property type="match status" value="1"/>
</dbReference>
<dbReference type="PANTHER" id="PTHR43179">
    <property type="entry name" value="RHAMNOSYLTRANSFERASE WBBL"/>
    <property type="match status" value="1"/>
</dbReference>